<dbReference type="InterPro" id="IPR000792">
    <property type="entry name" value="Tscrpt_reg_LuxR_C"/>
</dbReference>
<dbReference type="Proteomes" id="UP000095087">
    <property type="component" value="Unassembled WGS sequence"/>
</dbReference>
<dbReference type="PROSITE" id="PS50043">
    <property type="entry name" value="HTH_LUXR_2"/>
    <property type="match status" value="1"/>
</dbReference>
<dbReference type="InterPro" id="IPR011006">
    <property type="entry name" value="CheY-like_superfamily"/>
</dbReference>
<keyword evidence="1 3" id="KW-0597">Phosphoprotein</keyword>
<keyword evidence="7" id="KW-1185">Reference proteome</keyword>
<dbReference type="GO" id="GO:0003677">
    <property type="term" value="F:DNA binding"/>
    <property type="evidence" value="ECO:0007669"/>
    <property type="project" value="UniProtKB-KW"/>
</dbReference>
<dbReference type="InterPro" id="IPR039420">
    <property type="entry name" value="WalR-like"/>
</dbReference>
<protein>
    <submittedName>
        <fullName evidence="6">Transcriptional regulatory protein DegU</fullName>
    </submittedName>
</protein>
<dbReference type="SMART" id="SM00421">
    <property type="entry name" value="HTH_LUXR"/>
    <property type="match status" value="1"/>
</dbReference>
<dbReference type="AlphaFoldDB" id="A0A1E2RUK6"/>
<evidence type="ECO:0000313" key="6">
    <source>
        <dbReference type="EMBL" id="ODA65936.1"/>
    </source>
</evidence>
<sequence length="227" mass="24525">MSRSTIAVVDDHPVFLEGLAALLSSRRDLELLARGACANDAVSLAEQYQPDVLVMDLNLPGNALEAIHQVRSSGSSTRVLVFTASTNVNHAVSALESGAWGYVVKGSTAAEFFEAVNCVLQNQTYITPSFAAQVISALRAASAPDNVKSVKFSVREEQIIQLLYLGRTNKEIANKLDLSEKTVKHYMTLLMQKLHARNRVEVVLAVQKLGAVPPSAQPHASDMALIN</sequence>
<dbReference type="InterPro" id="IPR058245">
    <property type="entry name" value="NreC/VraR/RcsB-like_REC"/>
</dbReference>
<dbReference type="SUPFAM" id="SSF46894">
    <property type="entry name" value="C-terminal effector domain of the bipartite response regulators"/>
    <property type="match status" value="1"/>
</dbReference>
<gene>
    <name evidence="6" type="ORF">A7A08_03167</name>
</gene>
<evidence type="ECO:0000256" key="1">
    <source>
        <dbReference type="ARBA" id="ARBA00022553"/>
    </source>
</evidence>
<dbReference type="PRINTS" id="PR00038">
    <property type="entry name" value="HTHLUXR"/>
</dbReference>
<dbReference type="EMBL" id="MASI01000013">
    <property type="protein sequence ID" value="ODA65936.1"/>
    <property type="molecule type" value="Genomic_DNA"/>
</dbReference>
<dbReference type="GO" id="GO:0006355">
    <property type="term" value="P:regulation of DNA-templated transcription"/>
    <property type="evidence" value="ECO:0007669"/>
    <property type="project" value="InterPro"/>
</dbReference>
<dbReference type="SUPFAM" id="SSF52172">
    <property type="entry name" value="CheY-like"/>
    <property type="match status" value="1"/>
</dbReference>
<evidence type="ECO:0000259" key="5">
    <source>
        <dbReference type="PROSITE" id="PS50110"/>
    </source>
</evidence>
<evidence type="ECO:0000256" key="2">
    <source>
        <dbReference type="ARBA" id="ARBA00023125"/>
    </source>
</evidence>
<keyword evidence="2" id="KW-0238">DNA-binding</keyword>
<dbReference type="PANTHER" id="PTHR43214:SF43">
    <property type="entry name" value="TWO-COMPONENT RESPONSE REGULATOR"/>
    <property type="match status" value="1"/>
</dbReference>
<reference evidence="6 7" key="1">
    <citation type="submission" date="2016-07" db="EMBL/GenBank/DDBJ databases">
        <title>Draft genome sequence of Methyloligella halotolerans C2T (VKM B-2706T=CCUG 61687T=DSM 25045T), a halotolerant polyhydroxybutyrate accumulating methylotroph.</title>
        <authorList>
            <person name="Vasilenko O.V."/>
            <person name="Doronina N.V."/>
            <person name="Poroshina M.N."/>
            <person name="Tarlachkov S.V."/>
            <person name="Trotsenko Y.A."/>
        </authorList>
    </citation>
    <scope>NUCLEOTIDE SEQUENCE [LARGE SCALE GENOMIC DNA]</scope>
    <source>
        <strain evidence="6 7">VKM B-2706</strain>
    </source>
</reference>
<dbReference type="RefSeq" id="WP_069096286.1">
    <property type="nucleotide sequence ID" value="NZ_MASI01000013.1"/>
</dbReference>
<dbReference type="STRING" id="1177755.A7A08_03167"/>
<dbReference type="Pfam" id="PF00196">
    <property type="entry name" value="GerE"/>
    <property type="match status" value="1"/>
</dbReference>
<dbReference type="PROSITE" id="PS50110">
    <property type="entry name" value="RESPONSE_REGULATORY"/>
    <property type="match status" value="1"/>
</dbReference>
<feature type="modified residue" description="4-aspartylphosphate" evidence="3">
    <location>
        <position position="56"/>
    </location>
</feature>
<dbReference type="GO" id="GO:0000160">
    <property type="term" value="P:phosphorelay signal transduction system"/>
    <property type="evidence" value="ECO:0007669"/>
    <property type="project" value="InterPro"/>
</dbReference>
<feature type="domain" description="Response regulatory" evidence="5">
    <location>
        <begin position="5"/>
        <end position="120"/>
    </location>
</feature>
<dbReference type="Pfam" id="PF00072">
    <property type="entry name" value="Response_reg"/>
    <property type="match status" value="1"/>
</dbReference>
<evidence type="ECO:0000313" key="7">
    <source>
        <dbReference type="Proteomes" id="UP000095087"/>
    </source>
</evidence>
<dbReference type="InterPro" id="IPR001789">
    <property type="entry name" value="Sig_transdc_resp-reg_receiver"/>
</dbReference>
<evidence type="ECO:0000259" key="4">
    <source>
        <dbReference type="PROSITE" id="PS50043"/>
    </source>
</evidence>
<dbReference type="OrthoDB" id="9814495at2"/>
<accession>A0A1E2RUK6</accession>
<dbReference type="CDD" id="cd06170">
    <property type="entry name" value="LuxR_C_like"/>
    <property type="match status" value="1"/>
</dbReference>
<name>A0A1E2RUK6_9HYPH</name>
<dbReference type="SMART" id="SM00448">
    <property type="entry name" value="REC"/>
    <property type="match status" value="1"/>
</dbReference>
<dbReference type="Gene3D" id="3.40.50.2300">
    <property type="match status" value="1"/>
</dbReference>
<feature type="domain" description="HTH luxR-type" evidence="4">
    <location>
        <begin position="145"/>
        <end position="210"/>
    </location>
</feature>
<organism evidence="6 7">
    <name type="scientific">Methyloligella halotolerans</name>
    <dbReference type="NCBI Taxonomy" id="1177755"/>
    <lineage>
        <taxon>Bacteria</taxon>
        <taxon>Pseudomonadati</taxon>
        <taxon>Pseudomonadota</taxon>
        <taxon>Alphaproteobacteria</taxon>
        <taxon>Hyphomicrobiales</taxon>
        <taxon>Hyphomicrobiaceae</taxon>
        <taxon>Methyloligella</taxon>
    </lineage>
</organism>
<evidence type="ECO:0000256" key="3">
    <source>
        <dbReference type="PROSITE-ProRule" id="PRU00169"/>
    </source>
</evidence>
<dbReference type="PANTHER" id="PTHR43214">
    <property type="entry name" value="TWO-COMPONENT RESPONSE REGULATOR"/>
    <property type="match status" value="1"/>
</dbReference>
<proteinExistence type="predicted"/>
<dbReference type="InterPro" id="IPR016032">
    <property type="entry name" value="Sig_transdc_resp-reg_C-effctor"/>
</dbReference>
<dbReference type="PATRIC" id="fig|1177755.3.peg.3196"/>
<dbReference type="CDD" id="cd17535">
    <property type="entry name" value="REC_NarL-like"/>
    <property type="match status" value="1"/>
</dbReference>
<comment type="caution">
    <text evidence="6">The sequence shown here is derived from an EMBL/GenBank/DDBJ whole genome shotgun (WGS) entry which is preliminary data.</text>
</comment>